<evidence type="ECO:0000313" key="2">
    <source>
        <dbReference type="Proteomes" id="UP000014962"/>
    </source>
</evidence>
<protein>
    <submittedName>
        <fullName evidence="1">Uncharacterized protein</fullName>
    </submittedName>
</protein>
<proteinExistence type="predicted"/>
<keyword evidence="2" id="KW-1185">Reference proteome</keyword>
<comment type="caution">
    <text evidence="1">The sequence shown here is derived from an EMBL/GenBank/DDBJ whole genome shotgun (WGS) entry which is preliminary data.</text>
</comment>
<dbReference type="EMBL" id="ATMR01000091">
    <property type="protein sequence ID" value="EPR73444.1"/>
    <property type="molecule type" value="Genomic_DNA"/>
</dbReference>
<dbReference type="Proteomes" id="UP000014962">
    <property type="component" value="Unassembled WGS sequence"/>
</dbReference>
<accession>S7X335</accession>
<organism evidence="1 2">
    <name type="scientific">Winogradskyella psychrotolerans RS-3</name>
    <dbReference type="NCBI Taxonomy" id="641526"/>
    <lineage>
        <taxon>Bacteria</taxon>
        <taxon>Pseudomonadati</taxon>
        <taxon>Bacteroidota</taxon>
        <taxon>Flavobacteriia</taxon>
        <taxon>Flavobacteriales</taxon>
        <taxon>Flavobacteriaceae</taxon>
        <taxon>Winogradskyella</taxon>
    </lineage>
</organism>
<evidence type="ECO:0000313" key="1">
    <source>
        <dbReference type="EMBL" id="EPR73444.1"/>
    </source>
</evidence>
<dbReference type="AlphaFoldDB" id="S7X335"/>
<sequence length="109" mass="12808">MEKYIIKLNVFTCNNKGIRVSDYYEKEYNEVTPFKSRLEAVKEIKRITSIMIGESLGFGKVDDVLKFFMIDLVFSPKKGIEYKIFGDKELMVSSLVKEANYYRKKRKAN</sequence>
<name>S7X335_9FLAO</name>
<dbReference type="RefSeq" id="WP_020894344.1">
    <property type="nucleotide sequence ID" value="NZ_ATMR01000091.1"/>
</dbReference>
<dbReference type="STRING" id="641526.ADIWIN_1474"/>
<reference evidence="1 2" key="1">
    <citation type="journal article" date="2013" name="Genome Announc.">
        <title>Draft Genome Sequence of Winogradskyella psychrotolerans RS-3T, Isolated from the Marine Transect of Kongsfjorden, Ny-Alesund, Svalbard, Arctic Ocean.</title>
        <authorList>
            <person name="Kumar Pinnaka A."/>
            <person name="Ara S."/>
            <person name="Singh A."/>
            <person name="Shivaji S."/>
        </authorList>
    </citation>
    <scope>NUCLEOTIDE SEQUENCE [LARGE SCALE GENOMIC DNA]</scope>
    <source>
        <strain evidence="1 2">RS-3</strain>
    </source>
</reference>
<gene>
    <name evidence="1" type="ORF">ADIWIN_1474</name>
</gene>